<dbReference type="Gene3D" id="2.60.40.1120">
    <property type="entry name" value="Carboxypeptidase-like, regulatory domain"/>
    <property type="match status" value="1"/>
</dbReference>
<evidence type="ECO:0000259" key="3">
    <source>
        <dbReference type="Pfam" id="PF13598"/>
    </source>
</evidence>
<feature type="domain" description="DUF4139" evidence="3">
    <location>
        <begin position="219"/>
        <end position="738"/>
    </location>
</feature>
<evidence type="ECO:0008006" key="7">
    <source>
        <dbReference type="Google" id="ProtNLM"/>
    </source>
</evidence>
<evidence type="ECO:0000256" key="1">
    <source>
        <dbReference type="SAM" id="Coils"/>
    </source>
</evidence>
<dbReference type="InterPro" id="IPR011935">
    <property type="entry name" value="CHP02231"/>
</dbReference>
<reference evidence="5 6" key="1">
    <citation type="submission" date="2014-07" db="EMBL/GenBank/DDBJ databases">
        <title>Draft Genome Sequence of Gephyronic Acid Producer, Cystobacter violaceus Strain Cb vi76.</title>
        <authorList>
            <person name="Stevens D.C."/>
            <person name="Young J."/>
            <person name="Carmichael R."/>
            <person name="Tan J."/>
            <person name="Taylor R.E."/>
        </authorList>
    </citation>
    <scope>NUCLEOTIDE SEQUENCE [LARGE SCALE GENOMIC DNA]</scope>
    <source>
        <strain evidence="5 6">Cb vi76</strain>
    </source>
</reference>
<dbReference type="Pfam" id="PF13598">
    <property type="entry name" value="DUF4139"/>
    <property type="match status" value="1"/>
</dbReference>
<dbReference type="InterPro" id="IPR013784">
    <property type="entry name" value="Carb-bd-like_fold"/>
</dbReference>
<feature type="region of interest" description="Disordered" evidence="2">
    <location>
        <begin position="335"/>
        <end position="371"/>
    </location>
</feature>
<dbReference type="NCBIfam" id="TIGR02231">
    <property type="entry name" value="mucoidy inhibitor MuiA family protein"/>
    <property type="match status" value="2"/>
</dbReference>
<evidence type="ECO:0000259" key="4">
    <source>
        <dbReference type="Pfam" id="PF13600"/>
    </source>
</evidence>
<gene>
    <name evidence="5" type="ORF">Q664_49940</name>
</gene>
<dbReference type="Pfam" id="PF13600">
    <property type="entry name" value="DUF4140"/>
    <property type="match status" value="1"/>
</dbReference>
<dbReference type="GO" id="GO:0030246">
    <property type="term" value="F:carbohydrate binding"/>
    <property type="evidence" value="ECO:0007669"/>
    <property type="project" value="InterPro"/>
</dbReference>
<dbReference type="InterPro" id="IPR025554">
    <property type="entry name" value="DUF4140"/>
</dbReference>
<evidence type="ECO:0000313" key="6">
    <source>
        <dbReference type="Proteomes" id="UP000028547"/>
    </source>
</evidence>
<comment type="caution">
    <text evidence="5">The sequence shown here is derived from an EMBL/GenBank/DDBJ whole genome shotgun (WGS) entry which is preliminary data.</text>
</comment>
<proteinExistence type="predicted"/>
<protein>
    <recommendedName>
        <fullName evidence="7">Aspartate ammonia-lyase</fullName>
    </recommendedName>
</protein>
<feature type="region of interest" description="Disordered" evidence="2">
    <location>
        <begin position="297"/>
        <end position="319"/>
    </location>
</feature>
<organism evidence="5 6">
    <name type="scientific">Archangium violaceum Cb vi76</name>
    <dbReference type="NCBI Taxonomy" id="1406225"/>
    <lineage>
        <taxon>Bacteria</taxon>
        <taxon>Pseudomonadati</taxon>
        <taxon>Myxococcota</taxon>
        <taxon>Myxococcia</taxon>
        <taxon>Myxococcales</taxon>
        <taxon>Cystobacterineae</taxon>
        <taxon>Archangiaceae</taxon>
        <taxon>Archangium</taxon>
    </lineage>
</organism>
<evidence type="ECO:0000256" key="2">
    <source>
        <dbReference type="SAM" id="MobiDB-lite"/>
    </source>
</evidence>
<dbReference type="Proteomes" id="UP000028547">
    <property type="component" value="Unassembled WGS sequence"/>
</dbReference>
<dbReference type="AlphaFoldDB" id="A0A084SFA4"/>
<feature type="domain" description="DUF4140" evidence="4">
    <location>
        <begin position="24"/>
        <end position="119"/>
    </location>
</feature>
<dbReference type="SUPFAM" id="SSF49452">
    <property type="entry name" value="Starch-binding domain-like"/>
    <property type="match status" value="1"/>
</dbReference>
<keyword evidence="1" id="KW-0175">Coiled coil</keyword>
<dbReference type="RefSeq" id="WP_043413400.1">
    <property type="nucleotide sequence ID" value="NZ_JPMI01000392.1"/>
</dbReference>
<feature type="region of interest" description="Disordered" evidence="2">
    <location>
        <begin position="121"/>
        <end position="150"/>
    </location>
</feature>
<dbReference type="EMBL" id="JPMI01000392">
    <property type="protein sequence ID" value="KFA87139.1"/>
    <property type="molecule type" value="Genomic_DNA"/>
</dbReference>
<dbReference type="PANTHER" id="PTHR31005">
    <property type="entry name" value="DUF4139 DOMAIN-CONTAINING PROTEIN"/>
    <property type="match status" value="1"/>
</dbReference>
<dbReference type="InterPro" id="IPR037291">
    <property type="entry name" value="DUF4139"/>
</dbReference>
<accession>A0A084SFA4</accession>
<name>A0A084SFA4_9BACT</name>
<evidence type="ECO:0000313" key="5">
    <source>
        <dbReference type="EMBL" id="KFA87139.1"/>
    </source>
</evidence>
<sequence>MPVLGLSVLSSLWLTAVDAPVTSVTVYSDRARVVRTARVALSGTQRVELPPLYGSVDPASIRVEAQGAEVTRVDIRPVESEALPATAASKLVTTLERLDDQLAQVRAEREAYTAQLTALGQVRPSVTDEEPSTEPPPIAKGAPRGPSRLDASGWRAASDFVVETTARLQAKLREVSQREEALDGELSRNVQEARRLGGEPRRRGLEVAPTLSGQGSATLTLTYVTSNARWYPAYELRLEPESNRVQVAFSGRVSQESGEDWEDAALTLSTALPATATTAPELATWKIGQRERFIPTPASVSDSWRAPPPAPPKPPEAPNEDLRMRARLLSLIGKAGSATTPPAQPAPAPAPPSYAEDRSRSQSSSGSSTIVGTVVTADTKRPMADVVITAVSPNLVGEQIVVTDAQGQYRIPQLPPGVYALRFDKESFKPMTRSEIQLRLERTIRVNVELLPESMSEAIALVAAPPTVDVGSTSTGVNVDQDFVRRIAVNRPGGKGGASRSFESLAESAPGAVAENVPVGLAPPEGWRRPVVDPRLPASLAGGYALAFPSQRRETVLSGKGERRVPLFTETWPVQVERKLYPALTPNAFLVAELRSPSRQVMPGGDAQLFVGADPAGQARLTLVSPGEPFTLPLGIDSAVRPVRNVKLMTSEKGLIGKDDVTEYLVTLEVANPYPFPLPVQLHDQWPLSRSEDVEVKLVRTEPYAEQDPARGTLVWRLTVPPSEKKGVSFLYTVRHPKGWRLEQSQ</sequence>
<dbReference type="PANTHER" id="PTHR31005:SF8">
    <property type="entry name" value="DUF4139 DOMAIN-CONTAINING PROTEIN"/>
    <property type="match status" value="1"/>
</dbReference>
<feature type="coiled-coil region" evidence="1">
    <location>
        <begin position="88"/>
        <end position="115"/>
    </location>
</feature>
<feature type="compositionally biased region" description="Pro residues" evidence="2">
    <location>
        <begin position="342"/>
        <end position="352"/>
    </location>
</feature>
<feature type="compositionally biased region" description="Pro residues" evidence="2">
    <location>
        <begin position="306"/>
        <end position="317"/>
    </location>
</feature>